<dbReference type="Proteomes" id="UP000322876">
    <property type="component" value="Unassembled WGS sequence"/>
</dbReference>
<gene>
    <name evidence="2" type="ORF">FHQ18_01370</name>
</gene>
<dbReference type="OrthoDB" id="10830at2"/>
<dbReference type="CDD" id="cd06243">
    <property type="entry name" value="M14_CP_Csd4-like"/>
    <property type="match status" value="1"/>
</dbReference>
<proteinExistence type="predicted"/>
<dbReference type="Pfam" id="PF17033">
    <property type="entry name" value="Peptidase_M99"/>
    <property type="match status" value="1"/>
</dbReference>
<dbReference type="SUPFAM" id="SSF53187">
    <property type="entry name" value="Zn-dependent exopeptidases"/>
    <property type="match status" value="1"/>
</dbReference>
<protein>
    <recommendedName>
        <fullName evidence="1">D,L-carboxypeptidase peptidase domain-containing protein</fullName>
    </recommendedName>
</protein>
<dbReference type="AlphaFoldDB" id="A0A5A8F629"/>
<comment type="caution">
    <text evidence="2">The sequence shown here is derived from an EMBL/GenBank/DDBJ whole genome shotgun (WGS) entry which is preliminary data.</text>
</comment>
<dbReference type="RefSeq" id="WP_149265376.1">
    <property type="nucleotide sequence ID" value="NZ_VFJB01000001.1"/>
</dbReference>
<dbReference type="Gene3D" id="3.40.630.10">
    <property type="entry name" value="Zn peptidases"/>
    <property type="match status" value="1"/>
</dbReference>
<dbReference type="InterPro" id="IPR031489">
    <property type="entry name" value="Peptidase_M99"/>
</dbReference>
<accession>A0A5A8F629</accession>
<evidence type="ECO:0000313" key="3">
    <source>
        <dbReference type="Proteomes" id="UP000322876"/>
    </source>
</evidence>
<name>A0A5A8F629_9BACT</name>
<reference evidence="2 3" key="1">
    <citation type="submission" date="2019-06" db="EMBL/GenBank/DDBJ databases">
        <title>Genomic insights into carbon and energy metabolism of Deferribacter autotrophicus revealed new metabolic traits in the phylum Deferribacteres.</title>
        <authorList>
            <person name="Slobodkin A.I."/>
            <person name="Slobodkina G.B."/>
            <person name="Allioux M."/>
            <person name="Alain K."/>
            <person name="Jebbar M."/>
            <person name="Shadrin V."/>
            <person name="Kublanov I.V."/>
            <person name="Toshchakov S.V."/>
            <person name="Bonch-Osmolovskaya E.A."/>
        </authorList>
    </citation>
    <scope>NUCLEOTIDE SEQUENCE [LARGE SCALE GENOMIC DNA]</scope>
    <source>
        <strain evidence="2 3">SL50</strain>
    </source>
</reference>
<organism evidence="2 3">
    <name type="scientific">Deferribacter autotrophicus</name>
    <dbReference type="NCBI Taxonomy" id="500465"/>
    <lineage>
        <taxon>Bacteria</taxon>
        <taxon>Pseudomonadati</taxon>
        <taxon>Deferribacterota</taxon>
        <taxon>Deferribacteres</taxon>
        <taxon>Deferribacterales</taxon>
        <taxon>Deferribacteraceae</taxon>
        <taxon>Deferribacter</taxon>
    </lineage>
</organism>
<evidence type="ECO:0000313" key="2">
    <source>
        <dbReference type="EMBL" id="KAA0259556.1"/>
    </source>
</evidence>
<dbReference type="EMBL" id="VFJB01000001">
    <property type="protein sequence ID" value="KAA0259556.1"/>
    <property type="molecule type" value="Genomic_DNA"/>
</dbReference>
<evidence type="ECO:0000259" key="1">
    <source>
        <dbReference type="Pfam" id="PF17033"/>
    </source>
</evidence>
<sequence length="479" mass="55117">MIRYFILVLLVVFTFPLFAKDVKRPSTVHKVYFKGSDYELHVYKIYGRRDGKTMLIVGGIQGDEPGGFLSADLYSELTLEQGNLIVVPRANFKSIILFSRGVDGDMNRIFHKNKIETDMDKVVSIIKKLMAESDIFLHLHDGWGFHNPKYIDNLRNPKRFGQSIITDADEFKCKDGKVLPLKDWAYEVLEEVNKKIGDEKYFMHYFNTNTDDPQTSFKDMRKTATYYALKTYCIPAFGIEASKNLPTVEMKVLHHNYAVNAFMKLFDIVPEQPQIFLPKPEFKYVVLQVNGEPHIIENNKILYLSKNSLLEVIHIESNYKRGLSCDVLGVNGLNDMGIPVKITKDTEIIFRKDNKVMGKIFLKISRSLEEQNWVFIIEVNGKKRAVLNGEKIVLKKGDVIKLLKVFSEGVVGDDIKINFKGFVPSNVVNNIGDDRGYEILIDSNFMRKYSLFKDKEVYPVVAKNNKIVLATFYIEIKEN</sequence>
<keyword evidence="3" id="KW-1185">Reference proteome</keyword>
<feature type="domain" description="D,L-carboxypeptidase peptidase" evidence="1">
    <location>
        <begin position="48"/>
        <end position="268"/>
    </location>
</feature>